<evidence type="ECO:0000256" key="3">
    <source>
        <dbReference type="ARBA" id="ARBA00023157"/>
    </source>
</evidence>
<feature type="domain" description="Fibronectin type-III" evidence="9">
    <location>
        <begin position="742"/>
        <end position="845"/>
    </location>
</feature>
<feature type="domain" description="Ig-like" evidence="8">
    <location>
        <begin position="533"/>
        <end position="635"/>
    </location>
</feature>
<feature type="transmembrane region" description="Helical" evidence="7">
    <location>
        <begin position="976"/>
        <end position="998"/>
    </location>
</feature>
<evidence type="ECO:0000256" key="7">
    <source>
        <dbReference type="SAM" id="Phobius"/>
    </source>
</evidence>
<dbReference type="SMART" id="SM00060">
    <property type="entry name" value="FN3"/>
    <property type="match status" value="1"/>
</dbReference>
<name>A0A267F8R8_9PLAT</name>
<accession>A0A267F8R8</accession>
<keyword evidence="5" id="KW-0393">Immunoglobulin domain</keyword>
<evidence type="ECO:0000313" key="11">
    <source>
        <dbReference type="Proteomes" id="UP000215902"/>
    </source>
</evidence>
<dbReference type="Pfam" id="PF13927">
    <property type="entry name" value="Ig_3"/>
    <property type="match status" value="2"/>
</dbReference>
<keyword evidence="7" id="KW-0812">Transmembrane</keyword>
<feature type="region of interest" description="Disordered" evidence="6">
    <location>
        <begin position="1034"/>
        <end position="1118"/>
    </location>
</feature>
<evidence type="ECO:0000256" key="4">
    <source>
        <dbReference type="ARBA" id="ARBA00023180"/>
    </source>
</evidence>
<dbReference type="InterPro" id="IPR051275">
    <property type="entry name" value="Cell_adhesion_signaling"/>
</dbReference>
<dbReference type="AlphaFoldDB" id="A0A267F8R8"/>
<protein>
    <submittedName>
        <fullName evidence="10">Uncharacterized protein</fullName>
    </submittedName>
</protein>
<keyword evidence="7" id="KW-1133">Transmembrane helix</keyword>
<dbReference type="InterPro" id="IPR003961">
    <property type="entry name" value="FN3_dom"/>
</dbReference>
<dbReference type="OrthoDB" id="6272054at2759"/>
<dbReference type="SUPFAM" id="SSF48726">
    <property type="entry name" value="Immunoglobulin"/>
    <property type="match status" value="7"/>
</dbReference>
<dbReference type="PANTHER" id="PTHR11640:SF31">
    <property type="entry name" value="IRREGULAR CHIASM C-ROUGHEST PROTEIN-RELATED"/>
    <property type="match status" value="1"/>
</dbReference>
<feature type="domain" description="Ig-like" evidence="8">
    <location>
        <begin position="262"/>
        <end position="341"/>
    </location>
</feature>
<dbReference type="PROSITE" id="PS50835">
    <property type="entry name" value="IG_LIKE"/>
    <property type="match status" value="7"/>
</dbReference>
<feature type="domain" description="Ig-like" evidence="8">
    <location>
        <begin position="346"/>
        <end position="431"/>
    </location>
</feature>
<dbReference type="Proteomes" id="UP000215902">
    <property type="component" value="Unassembled WGS sequence"/>
</dbReference>
<dbReference type="GO" id="GO:0016020">
    <property type="term" value="C:membrane"/>
    <property type="evidence" value="ECO:0007669"/>
    <property type="project" value="UniProtKB-SubCell"/>
</dbReference>
<keyword evidence="11" id="KW-1185">Reference proteome</keyword>
<dbReference type="InterPro" id="IPR007110">
    <property type="entry name" value="Ig-like_dom"/>
</dbReference>
<evidence type="ECO:0000313" key="10">
    <source>
        <dbReference type="EMBL" id="PAA70170.1"/>
    </source>
</evidence>
<evidence type="ECO:0000256" key="6">
    <source>
        <dbReference type="SAM" id="MobiDB-lite"/>
    </source>
</evidence>
<feature type="region of interest" description="Disordered" evidence="6">
    <location>
        <begin position="914"/>
        <end position="933"/>
    </location>
</feature>
<dbReference type="PANTHER" id="PTHR11640">
    <property type="entry name" value="NEPHRIN"/>
    <property type="match status" value="1"/>
</dbReference>
<comment type="caution">
    <text evidence="10">The sequence shown here is derived from an EMBL/GenBank/DDBJ whole genome shotgun (WGS) entry which is preliminary data.</text>
</comment>
<feature type="domain" description="Ig-like" evidence="8">
    <location>
        <begin position="640"/>
        <end position="733"/>
    </location>
</feature>
<evidence type="ECO:0000256" key="5">
    <source>
        <dbReference type="ARBA" id="ARBA00023319"/>
    </source>
</evidence>
<evidence type="ECO:0000259" key="9">
    <source>
        <dbReference type="PROSITE" id="PS50853"/>
    </source>
</evidence>
<comment type="subcellular location">
    <subcellularLocation>
        <location evidence="1">Membrane</location>
        <topology evidence="1">Single-pass type I membrane protein</topology>
    </subcellularLocation>
</comment>
<reference evidence="10 11" key="1">
    <citation type="submission" date="2017-06" db="EMBL/GenBank/DDBJ databases">
        <title>A platform for efficient transgenesis in Macrostomum lignano, a flatworm model organism for stem cell research.</title>
        <authorList>
            <person name="Berezikov E."/>
        </authorList>
    </citation>
    <scope>NUCLEOTIDE SEQUENCE [LARGE SCALE GENOMIC DNA]</scope>
    <source>
        <strain evidence="10">DV1</strain>
        <tissue evidence="10">Whole organism</tissue>
    </source>
</reference>
<keyword evidence="2 7" id="KW-0472">Membrane</keyword>
<feature type="domain" description="Ig-like" evidence="8">
    <location>
        <begin position="18"/>
        <end position="152"/>
    </location>
</feature>
<dbReference type="InterPro" id="IPR036179">
    <property type="entry name" value="Ig-like_dom_sf"/>
</dbReference>
<keyword evidence="3" id="KW-1015">Disulfide bond</keyword>
<dbReference type="InterPro" id="IPR013783">
    <property type="entry name" value="Ig-like_fold"/>
</dbReference>
<proteinExistence type="predicted"/>
<dbReference type="SMART" id="SM00408">
    <property type="entry name" value="IGc2"/>
    <property type="match status" value="5"/>
</dbReference>
<sequence>MPSTAVLLALTSSSANRPRLLVVLLAVTICCYNCKSAAALSVSVSSNSGQYLSELSNLRLHCNVSEKPDYIFWYYSTVPGGTDRAVLARCHWDSATCAVESGFKAWANLVVMGSGTLSLAGVARSQDGYYECEAFRDRLDAKEGIRVVVVVTASEPSIVQSPTQLTSGNLATFTCNSGSGWNPPPRLTWLRNSIDKPAGDDLTALALYSPPAAKFGPASSVLRLTVGADDHEAVLICTAAQAELSNASVSAAQLKLLVKHKPSIGSIADLTAIEGSSVPVACSAGGYPAPRLQLIGANGSVMQESASGMFTLYPVDRSQAGALACRAVNPLGTATAAFRLSVLYQPTVRTPASAVVDAGGSVTLPCSVDGNPPPAELVWRHDATGAALPPSSDGALRLDGADPRRHAGVWHCEARSILTASSGPPTEYTASSAVVLTVRYRPGLPQASQPRSPLLAGESVNLTCQPSQVSPGEPAPSLAWVQIQSSPVHLPAGPSVRFSPVGLSDSGSYACRAVNDLGTSESAPVSLLVHQAPSLTVESAPTGANAARVGSTNFRLVCRVRANPAPRLRWLLNGARMPPELFTELAGLGDQSFEYQLTLHFRGFQRSVLRLNDTGVYQCFADNELGNSTAEHRLEVLTQPSIVNAFDKAAFVPGRRPALACQFISHSGFSVTWRTPDGRTLTTGSAQPVEEANGQPWWMTSPAPLTDGGSQPAIGNYTCQVNNSLGTVQRRLQLVAVSAPDPPERLSAAPLAWDSVRLFWKPGFDGGHPAKLRLRLVGWNASVGARMPTSPPLLVDAEVGEATIGGLYPDTAYDVVCVAENRLGESPAFGAADNNAAVVVTTGHLRLPQVRDASWDPATGRLVFRGQPGYCARVEASSDAGATWRAPPNADAVGCLAFQADGLSVATAPASVPADASPSESASSSTGSLTSTSSEARRTEILYRVSLCLANRTDVCGSPFTTYPLAVPNTVSLSTIIIVACVCGAVILALAIVLIWLCTRRCGQARAKAAKSQQQQQQQQEQLELELQAGKKSSYSSDFRQGHKPQRQQSQENNGGLHHHPAVAFVSPTSATGGNGDLSNPRHLSADGSPQPGGTVHLFPNTFYESDATDHSGSPPTLVKSHRKVIYEVVV</sequence>
<dbReference type="Gene3D" id="2.60.40.10">
    <property type="entry name" value="Immunoglobulins"/>
    <property type="match status" value="7"/>
</dbReference>
<dbReference type="InterPro" id="IPR036116">
    <property type="entry name" value="FN3_sf"/>
</dbReference>
<feature type="domain" description="Ig-like" evidence="8">
    <location>
        <begin position="442"/>
        <end position="526"/>
    </location>
</feature>
<feature type="domain" description="Ig-like" evidence="8">
    <location>
        <begin position="156"/>
        <end position="250"/>
    </location>
</feature>
<evidence type="ECO:0000259" key="8">
    <source>
        <dbReference type="PROSITE" id="PS50835"/>
    </source>
</evidence>
<dbReference type="SUPFAM" id="SSF49265">
    <property type="entry name" value="Fibronectin type III"/>
    <property type="match status" value="1"/>
</dbReference>
<organism evidence="10 11">
    <name type="scientific">Macrostomum lignano</name>
    <dbReference type="NCBI Taxonomy" id="282301"/>
    <lineage>
        <taxon>Eukaryota</taxon>
        <taxon>Metazoa</taxon>
        <taxon>Spiralia</taxon>
        <taxon>Lophotrochozoa</taxon>
        <taxon>Platyhelminthes</taxon>
        <taxon>Rhabditophora</taxon>
        <taxon>Macrostomorpha</taxon>
        <taxon>Macrostomida</taxon>
        <taxon>Macrostomidae</taxon>
        <taxon>Macrostomum</taxon>
    </lineage>
</organism>
<dbReference type="EMBL" id="NIVC01001261">
    <property type="protein sequence ID" value="PAA70170.1"/>
    <property type="molecule type" value="Genomic_DNA"/>
</dbReference>
<dbReference type="SMART" id="SM00409">
    <property type="entry name" value="IG"/>
    <property type="match status" value="6"/>
</dbReference>
<dbReference type="InterPro" id="IPR003598">
    <property type="entry name" value="Ig_sub2"/>
</dbReference>
<evidence type="ECO:0000256" key="1">
    <source>
        <dbReference type="ARBA" id="ARBA00004479"/>
    </source>
</evidence>
<evidence type="ECO:0000256" key="2">
    <source>
        <dbReference type="ARBA" id="ARBA00023136"/>
    </source>
</evidence>
<dbReference type="STRING" id="282301.A0A267F8R8"/>
<gene>
    <name evidence="10" type="ORF">BOX15_Mlig027676g1</name>
</gene>
<dbReference type="CDD" id="cd00063">
    <property type="entry name" value="FN3"/>
    <property type="match status" value="1"/>
</dbReference>
<dbReference type="InterPro" id="IPR003599">
    <property type="entry name" value="Ig_sub"/>
</dbReference>
<keyword evidence="4" id="KW-0325">Glycoprotein</keyword>
<dbReference type="PROSITE" id="PS50853">
    <property type="entry name" value="FN3"/>
    <property type="match status" value="1"/>
</dbReference>